<proteinExistence type="predicted"/>
<feature type="compositionally biased region" description="Low complexity" evidence="1">
    <location>
        <begin position="10"/>
        <end position="28"/>
    </location>
</feature>
<evidence type="ECO:0000256" key="1">
    <source>
        <dbReference type="SAM" id="MobiDB-lite"/>
    </source>
</evidence>
<dbReference type="RefSeq" id="WP_067593330.1">
    <property type="nucleotide sequence ID" value="NZ_LXSL01000026.1"/>
</dbReference>
<dbReference type="OrthoDB" id="9990941at2"/>
<comment type="caution">
    <text evidence="2">The sequence shown here is derived from an EMBL/GenBank/DDBJ whole genome shotgun (WGS) entry which is preliminary data.</text>
</comment>
<sequence>MSEEVKMAAEQEAQTEQQQQPETQAEPQSLEEAMFGTEQAADEPEQAAEPAAEAQEEQDQAAQPETEKPAEAKAETEQPPAAPEQDADLTEPEGLGEKASTRFRELANQVKEYRAKDDYYRQMDETVQEFQRLAQESCNNGEEVAQLFDYAKAVKTGDFDTVEAYLRRQIQQFEALSGRSLQADLLSAYPDLQQQIGEMGLDAEMARQVAAARWQQQQQQEMLKQQQARQQQELLQQQQWQASRNQAAQGINDFSAQMAKTDVMWPQIEPKLVEYAQTQLGSLPPEQWLPAIQAFYNGIKQTMAPVRQAVQPLRASAAAAARAEPQTLEDAMFGGL</sequence>
<reference evidence="3" key="1">
    <citation type="submission" date="2016-05" db="EMBL/GenBank/DDBJ databases">
        <title>Draft genome of Corynebacterium afermentans subsp. afermentans LCDC 88199T.</title>
        <authorList>
            <person name="Bernier A.-M."/>
            <person name="Bernard K."/>
        </authorList>
    </citation>
    <scope>NUCLEOTIDE SEQUENCE [LARGE SCALE GENOMIC DNA]</scope>
    <source>
        <strain evidence="3">NML02-A-017</strain>
    </source>
</reference>
<name>A0A1A9RWX9_9NEIS</name>
<feature type="region of interest" description="Disordered" evidence="1">
    <location>
        <begin position="1"/>
        <end position="103"/>
    </location>
</feature>
<evidence type="ECO:0000313" key="2">
    <source>
        <dbReference type="EMBL" id="OAM27034.1"/>
    </source>
</evidence>
<keyword evidence="3" id="KW-1185">Reference proteome</keyword>
<evidence type="ECO:0000313" key="3">
    <source>
        <dbReference type="Proteomes" id="UP000077885"/>
    </source>
</evidence>
<protein>
    <submittedName>
        <fullName evidence="2">Uncharacterized protein</fullName>
    </submittedName>
</protein>
<accession>A0A1A9RWX9</accession>
<feature type="compositionally biased region" description="Basic and acidic residues" evidence="1">
    <location>
        <begin position="65"/>
        <end position="76"/>
    </location>
</feature>
<gene>
    <name evidence="2" type="ORF">A7P95_07280</name>
</gene>
<dbReference type="Proteomes" id="UP000077885">
    <property type="component" value="Unassembled WGS sequence"/>
</dbReference>
<dbReference type="AlphaFoldDB" id="A0A1A9RWX9"/>
<dbReference type="STRING" id="1795827.A7P95_07280"/>
<dbReference type="EMBL" id="LXSL01000026">
    <property type="protein sequence ID" value="OAM27034.1"/>
    <property type="molecule type" value="Genomic_DNA"/>
</dbReference>
<organism evidence="2 3">
    <name type="scientific">Eikenella longinqua</name>
    <dbReference type="NCBI Taxonomy" id="1795827"/>
    <lineage>
        <taxon>Bacteria</taxon>
        <taxon>Pseudomonadati</taxon>
        <taxon>Pseudomonadota</taxon>
        <taxon>Betaproteobacteria</taxon>
        <taxon>Neisseriales</taxon>
        <taxon>Neisseriaceae</taxon>
        <taxon>Eikenella</taxon>
    </lineage>
</organism>